<evidence type="ECO:0000313" key="3">
    <source>
        <dbReference type="Proteomes" id="UP001153069"/>
    </source>
</evidence>
<evidence type="ECO:0000256" key="1">
    <source>
        <dbReference type="SAM" id="MobiDB-lite"/>
    </source>
</evidence>
<organism evidence="2 3">
    <name type="scientific">Seminavis robusta</name>
    <dbReference type="NCBI Taxonomy" id="568900"/>
    <lineage>
        <taxon>Eukaryota</taxon>
        <taxon>Sar</taxon>
        <taxon>Stramenopiles</taxon>
        <taxon>Ochrophyta</taxon>
        <taxon>Bacillariophyta</taxon>
        <taxon>Bacillariophyceae</taxon>
        <taxon>Bacillariophycidae</taxon>
        <taxon>Naviculales</taxon>
        <taxon>Naviculaceae</taxon>
        <taxon>Seminavis</taxon>
    </lineage>
</organism>
<dbReference type="OrthoDB" id="21292at2759"/>
<dbReference type="GO" id="GO:0033328">
    <property type="term" value="F:peroxisome membrane targeting sequence binding"/>
    <property type="evidence" value="ECO:0007669"/>
    <property type="project" value="TreeGrafter"/>
</dbReference>
<evidence type="ECO:0000313" key="2">
    <source>
        <dbReference type="EMBL" id="CAB9498737.1"/>
    </source>
</evidence>
<feature type="compositionally biased region" description="Low complexity" evidence="1">
    <location>
        <begin position="58"/>
        <end position="73"/>
    </location>
</feature>
<dbReference type="PANTHER" id="PTHR12774">
    <property type="entry name" value="PEROXISOMAL BIOGENESIS FACTOR 19"/>
    <property type="match status" value="1"/>
</dbReference>
<dbReference type="GO" id="GO:0045046">
    <property type="term" value="P:protein import into peroxisome membrane"/>
    <property type="evidence" value="ECO:0007669"/>
    <property type="project" value="TreeGrafter"/>
</dbReference>
<sequence>MTDPETQAKIDAALDAALDDLDDSDEEEEEQFADARQSPDEITETAPKNSVEDPPPATSTATNSAATAQSDTQPPVVDQMDHLMQQLLQGGGDGEDEMLGHFLQAMQSQLGQLQNLETGPKTPRPSTVVPPPPTTTGNTDADIDQTLNSLFENLQQQAKDTTTNTSTNNNNNSTETTSELDMLQEMMQQLGTTIGNDNDDGNTDGADALIDGMMQQLLSKELMYEPMKSVTEKFPQWLEDHKDKLPPTQYTSRCQQYKCFQKLVHAYDTEPDNTPLLMKLMQDVQEFGQPPVEIVQDIAPGLEFDAEGVPKMESAMPPFLAGDEECRIM</sequence>
<keyword evidence="3" id="KW-1185">Reference proteome</keyword>
<dbReference type="EMBL" id="CAICTM010000044">
    <property type="protein sequence ID" value="CAB9498737.1"/>
    <property type="molecule type" value="Genomic_DNA"/>
</dbReference>
<feature type="region of interest" description="Disordered" evidence="1">
    <location>
        <begin position="14"/>
        <end position="73"/>
    </location>
</feature>
<dbReference type="Proteomes" id="UP001153069">
    <property type="component" value="Unassembled WGS sequence"/>
</dbReference>
<comment type="caution">
    <text evidence="2">The sequence shown here is derived from an EMBL/GenBank/DDBJ whole genome shotgun (WGS) entry which is preliminary data.</text>
</comment>
<dbReference type="PANTHER" id="PTHR12774:SF2">
    <property type="entry name" value="PEROXISOMAL BIOGENESIS FACTOR 19"/>
    <property type="match status" value="1"/>
</dbReference>
<protein>
    <submittedName>
        <fullName evidence="2">Peroxisome biogenesis protein 19</fullName>
    </submittedName>
</protein>
<dbReference type="GO" id="GO:0005778">
    <property type="term" value="C:peroxisomal membrane"/>
    <property type="evidence" value="ECO:0007669"/>
    <property type="project" value="TreeGrafter"/>
</dbReference>
<dbReference type="InterPro" id="IPR006708">
    <property type="entry name" value="Pex19"/>
</dbReference>
<dbReference type="Pfam" id="PF04614">
    <property type="entry name" value="Pex19"/>
    <property type="match status" value="1"/>
</dbReference>
<proteinExistence type="predicted"/>
<dbReference type="InterPro" id="IPR038322">
    <property type="entry name" value="Pex19_C_sf"/>
</dbReference>
<accession>A0A9N8D8W5</accession>
<dbReference type="Gene3D" id="1.20.120.900">
    <property type="entry name" value="Pex19, mPTS binding domain"/>
    <property type="match status" value="1"/>
</dbReference>
<reference evidence="2" key="1">
    <citation type="submission" date="2020-06" db="EMBL/GenBank/DDBJ databases">
        <authorList>
            <consortium name="Plant Systems Biology data submission"/>
        </authorList>
    </citation>
    <scope>NUCLEOTIDE SEQUENCE</scope>
    <source>
        <strain evidence="2">D6</strain>
    </source>
</reference>
<name>A0A9N8D8W5_9STRA</name>
<dbReference type="AlphaFoldDB" id="A0A9N8D8W5"/>
<feature type="compositionally biased region" description="Acidic residues" evidence="1">
    <location>
        <begin position="17"/>
        <end position="32"/>
    </location>
</feature>
<gene>
    <name evidence="2" type="ORF">SEMRO_44_G026600.1</name>
</gene>